<dbReference type="InterPro" id="IPR020845">
    <property type="entry name" value="AMP-binding_CS"/>
</dbReference>
<dbReference type="AlphaFoldDB" id="A0A261S1V7"/>
<dbReference type="PANTHER" id="PTHR43767">
    <property type="entry name" value="LONG-CHAIN-FATTY-ACID--COA LIGASE"/>
    <property type="match status" value="1"/>
</dbReference>
<dbReference type="Pfam" id="PF00501">
    <property type="entry name" value="AMP-binding"/>
    <property type="match status" value="1"/>
</dbReference>
<dbReference type="InterPro" id="IPR000873">
    <property type="entry name" value="AMP-dep_synth/lig_dom"/>
</dbReference>
<dbReference type="PROSITE" id="PS00455">
    <property type="entry name" value="AMP_BINDING"/>
    <property type="match status" value="1"/>
</dbReference>
<dbReference type="Proteomes" id="UP000216020">
    <property type="component" value="Unassembled WGS sequence"/>
</dbReference>
<keyword evidence="2" id="KW-0436">Ligase</keyword>
<dbReference type="InterPro" id="IPR045851">
    <property type="entry name" value="AMP-bd_C_sf"/>
</dbReference>
<keyword evidence="6" id="KW-1185">Reference proteome</keyword>
<dbReference type="GO" id="GO:0016877">
    <property type="term" value="F:ligase activity, forming carbon-sulfur bonds"/>
    <property type="evidence" value="ECO:0007669"/>
    <property type="project" value="UniProtKB-ARBA"/>
</dbReference>
<evidence type="ECO:0000259" key="3">
    <source>
        <dbReference type="Pfam" id="PF00501"/>
    </source>
</evidence>
<reference evidence="6" key="1">
    <citation type="submission" date="2017-05" db="EMBL/GenBank/DDBJ databases">
        <title>Complete and WGS of Bordetella genogroups.</title>
        <authorList>
            <person name="Spilker T."/>
            <person name="Lipuma J."/>
        </authorList>
    </citation>
    <scope>NUCLEOTIDE SEQUENCE [LARGE SCALE GENOMIC DNA]</scope>
    <source>
        <strain evidence="6">AU16122</strain>
    </source>
</reference>
<sequence>MHKGTLMTGVHVFLDRSALASPERIAVVHRGRTITYRALREASCRLANRLLDTSLTRGDRIALLMPNHLASFVCQLGIDRTPFVSLPINAMAALPEIVDILERFGAKWLFVHSDFARHLDEIRSRSPALQGVVCVDDELPGASRLDDWMAGAPATEPMTGPTPMDTAVLRTTSGSTGKPKGVKRTHLCQILQTMDYLVALPYDEPPRNLVLAPLSHAAGSAAPPIFAAGGTHYILNDTSPGAILEAIQNHGITTMFMPPTLIYKLLAWPAIRQFNLSSLKYVLYGSAPMSAHKLREAMDIFGPVFAQIYGMTEASSTISIMTPREHDDALAVHPDRLASCGRGSVNYRLRVVDPQGVACAPRALGEIVCASNELMDGYFEDAAATAQAIRDGWLHTGDVGYMDEDGYVYIVDRIKDIIISGGFNVYPGEVEKAILRHPAVRDCAVIGAPDALWGEAVAAVVELKAGHTLEAQTLISHCKTLLGSVKAPKQVHVWDDLPRNPAGKIEKKSIRAHFWQNAARAI</sequence>
<feature type="domain" description="AMP-binding enzyme C-terminal" evidence="4">
    <location>
        <begin position="429"/>
        <end position="504"/>
    </location>
</feature>
<comment type="similarity">
    <text evidence="1">Belongs to the ATP-dependent AMP-binding enzyme family.</text>
</comment>
<protein>
    <recommendedName>
        <fullName evidence="7">O-succinylbenzoate--CoA ligase</fullName>
    </recommendedName>
</protein>
<name>A0A261S1V7_9BORD</name>
<proteinExistence type="inferred from homology"/>
<evidence type="ECO:0000313" key="6">
    <source>
        <dbReference type="Proteomes" id="UP000216020"/>
    </source>
</evidence>
<dbReference type="PANTHER" id="PTHR43767:SF7">
    <property type="entry name" value="MEDIUM_LONG-CHAIN-FATTY-ACID--COA LIGASE FADD8"/>
    <property type="match status" value="1"/>
</dbReference>
<dbReference type="InterPro" id="IPR042099">
    <property type="entry name" value="ANL_N_sf"/>
</dbReference>
<comment type="caution">
    <text evidence="5">The sequence shown here is derived from an EMBL/GenBank/DDBJ whole genome shotgun (WGS) entry which is preliminary data.</text>
</comment>
<dbReference type="Pfam" id="PF13193">
    <property type="entry name" value="AMP-binding_C"/>
    <property type="match status" value="1"/>
</dbReference>
<dbReference type="EMBL" id="NEVM01000005">
    <property type="protein sequence ID" value="OZI31328.1"/>
    <property type="molecule type" value="Genomic_DNA"/>
</dbReference>
<dbReference type="FunFam" id="3.30.300.30:FF:000008">
    <property type="entry name" value="2,3-dihydroxybenzoate-AMP ligase"/>
    <property type="match status" value="1"/>
</dbReference>
<dbReference type="Gene3D" id="3.40.50.12780">
    <property type="entry name" value="N-terminal domain of ligase-like"/>
    <property type="match status" value="1"/>
</dbReference>
<evidence type="ECO:0000256" key="1">
    <source>
        <dbReference type="ARBA" id="ARBA00006432"/>
    </source>
</evidence>
<evidence type="ECO:0000259" key="4">
    <source>
        <dbReference type="Pfam" id="PF13193"/>
    </source>
</evidence>
<dbReference type="Gene3D" id="3.30.300.30">
    <property type="match status" value="1"/>
</dbReference>
<accession>A0A261S1V7</accession>
<organism evidence="5 6">
    <name type="scientific">Bordetella genomosp. 10</name>
    <dbReference type="NCBI Taxonomy" id="1416804"/>
    <lineage>
        <taxon>Bacteria</taxon>
        <taxon>Pseudomonadati</taxon>
        <taxon>Pseudomonadota</taxon>
        <taxon>Betaproteobacteria</taxon>
        <taxon>Burkholderiales</taxon>
        <taxon>Alcaligenaceae</taxon>
        <taxon>Bordetella</taxon>
    </lineage>
</organism>
<dbReference type="InterPro" id="IPR050237">
    <property type="entry name" value="ATP-dep_AMP-bd_enzyme"/>
</dbReference>
<gene>
    <name evidence="5" type="ORF">CAL29_25770</name>
</gene>
<dbReference type="SUPFAM" id="SSF56801">
    <property type="entry name" value="Acetyl-CoA synthetase-like"/>
    <property type="match status" value="1"/>
</dbReference>
<dbReference type="InterPro" id="IPR025110">
    <property type="entry name" value="AMP-bd_C"/>
</dbReference>
<evidence type="ECO:0000256" key="2">
    <source>
        <dbReference type="ARBA" id="ARBA00022598"/>
    </source>
</evidence>
<feature type="domain" description="AMP-dependent synthetase/ligase" evidence="3">
    <location>
        <begin position="15"/>
        <end position="379"/>
    </location>
</feature>
<evidence type="ECO:0008006" key="7">
    <source>
        <dbReference type="Google" id="ProtNLM"/>
    </source>
</evidence>
<evidence type="ECO:0000313" key="5">
    <source>
        <dbReference type="EMBL" id="OZI31328.1"/>
    </source>
</evidence>